<sequence>MKTTHNAFALLFAAITFTACTSQSVEPVRPTSRPQSVMYADSTLPDQAMPGQPDRSEKIPHGVATVDQEPGGNPYQPLINTPLPQPKPLPRQAVMPVVESDSLAQY</sequence>
<keyword evidence="4" id="KW-1185">Reference proteome</keyword>
<dbReference type="EMBL" id="OCNH01000002">
    <property type="protein sequence ID" value="SOD88072.1"/>
    <property type="molecule type" value="Genomic_DNA"/>
</dbReference>
<proteinExistence type="predicted"/>
<dbReference type="OrthoDB" id="9945716at2"/>
<gene>
    <name evidence="3" type="ORF">SAMN06269250_2484</name>
</gene>
<evidence type="ECO:0000256" key="2">
    <source>
        <dbReference type="SAM" id="SignalP"/>
    </source>
</evidence>
<dbReference type="PROSITE" id="PS51257">
    <property type="entry name" value="PROKAR_LIPOPROTEIN"/>
    <property type="match status" value="1"/>
</dbReference>
<dbReference type="AlphaFoldDB" id="A0A286FXZ8"/>
<feature type="chain" id="PRO_5011995826" description="Lipoprotein" evidence="2">
    <location>
        <begin position="25"/>
        <end position="106"/>
    </location>
</feature>
<reference evidence="4" key="1">
    <citation type="submission" date="2017-09" db="EMBL/GenBank/DDBJ databases">
        <authorList>
            <person name="Varghese N."/>
            <person name="Submissions S."/>
        </authorList>
    </citation>
    <scope>NUCLEOTIDE SEQUENCE [LARGE SCALE GENOMIC DNA]</scope>
    <source>
        <strain evidence="4">DSM 29961</strain>
    </source>
</reference>
<dbReference type="Proteomes" id="UP000219452">
    <property type="component" value="Unassembled WGS sequence"/>
</dbReference>
<protein>
    <recommendedName>
        <fullName evidence="5">Lipoprotein</fullName>
    </recommendedName>
</protein>
<keyword evidence="2" id="KW-0732">Signal</keyword>
<evidence type="ECO:0000313" key="4">
    <source>
        <dbReference type="Proteomes" id="UP000219452"/>
    </source>
</evidence>
<accession>A0A286FXZ8</accession>
<name>A0A286FXZ8_9BACT</name>
<feature type="region of interest" description="Disordered" evidence="1">
    <location>
        <begin position="43"/>
        <end position="106"/>
    </location>
</feature>
<organism evidence="3 4">
    <name type="scientific">Spirosoma fluviale</name>
    <dbReference type="NCBI Taxonomy" id="1597977"/>
    <lineage>
        <taxon>Bacteria</taxon>
        <taxon>Pseudomonadati</taxon>
        <taxon>Bacteroidota</taxon>
        <taxon>Cytophagia</taxon>
        <taxon>Cytophagales</taxon>
        <taxon>Cytophagaceae</taxon>
        <taxon>Spirosoma</taxon>
    </lineage>
</organism>
<evidence type="ECO:0000313" key="3">
    <source>
        <dbReference type="EMBL" id="SOD88072.1"/>
    </source>
</evidence>
<dbReference type="RefSeq" id="WP_144035899.1">
    <property type="nucleotide sequence ID" value="NZ_OCNH01000002.1"/>
</dbReference>
<feature type="signal peptide" evidence="2">
    <location>
        <begin position="1"/>
        <end position="24"/>
    </location>
</feature>
<evidence type="ECO:0000256" key="1">
    <source>
        <dbReference type="SAM" id="MobiDB-lite"/>
    </source>
</evidence>
<evidence type="ECO:0008006" key="5">
    <source>
        <dbReference type="Google" id="ProtNLM"/>
    </source>
</evidence>